<keyword evidence="2" id="KW-1185">Reference proteome</keyword>
<accession>A0AAV5NBA4</accession>
<dbReference type="RefSeq" id="WP_099212165.1">
    <property type="nucleotide sequence ID" value="NZ_BEWM01000003.1"/>
</dbReference>
<evidence type="ECO:0000313" key="2">
    <source>
        <dbReference type="Proteomes" id="UP001156614"/>
    </source>
</evidence>
<proteinExistence type="predicted"/>
<sequence length="1308" mass="141867">MLWLDKLSQLYIAAAGEDMVLSFYEAKQQLLSGLPLTWDKFGDHKAGSVHLASASARRLFRFLLTCDQSKVADAHESLFDGLVAAWEHETIDPATETEQSGTATNVGPWRLTRIETSGFGGLNQIGGPSFSVPFDGENWCLEGQNGSGKTSLTSAIIWAMTGYRCRDQDGLYLETGVRSPVENDAGSTIGSWPSFVSYPNSAMALAGTAETWVRLTFHDLTGNTAHAYRRLVAAPGVQPVIEVDISADLLIAPQLLEVGLLMPARLARIGFGGGSQSIYEAVKLLTGLDQLAAIADGAANLTHRSKRFLKYALDKGGDTIAARLKAALERASRTAVAIDFNLKVEGKREDKGYAQELRDVAKTASGQAAGYLGVLTSEIASTLDTANADDRGRIKAAVNSARAILEDSFKGSDVFSAWKALANAPGDTPFQALPGLLTDVRARLAEAVLWDKRQAEDQKLRLKALASRFYEPAQHSHESADCPLCEGKLTGENRAALADELATLKRAASVAERRLADVCTELEKSIRDLVPRAVDAYFDTLSTMQPRHAFSEAVKQVFVQGAPFSTVLTGIAVFASAAADSLAQKLPAFVHSMTAPDPLMPPATAGLLSYIAKVERVMALAMWWQTHRPQFATAWRQVTGSAAEDGMYPADCIEGKIQALEAALERAAPLDQLAKDLGAAAKEADLWLPIHEQQLVREAIATALVPLKDLRLLVAAQTAGSISALSDRMKAILGRIHFKERLSFEDAVLAKKSVLIAGSFDPGVRVDASVVANSSWLRAILWAFVLAVREQAIIDAGANPFPLMLLDDPQVTFDPRNKRKWAEEIARMGKADQVDIAGAQILIITHERQFFQMLVNSEKLPGQQGLVVRLCDASKVATIIFGDSLSSTFADAQATNDDQKGHAYVQKVRIYLEDLLKIMLRAEDPDIVNKTLDELATLMKARRTASVPPFTNPSFGKLLEYIAGGGGGKAMQYINEAHHHFDGTIGVAQAIDVRKFWEEKVESRLHTCFKIFSEFEAHVGEPRLFAWMDNVVEFPTTDAADLRAATFFHTGIAAAARTDGRAGDGLITMADLSEAQRVTLHNHAAFQLAAGTLDPVADVGDVIIVSNYAKVHERNLVVTTFQDQLLARRYNETEVHPHIAVLTGQATDPTSLAQPVIAPKEQIHMRKIIGTLFAKHQLPVPPQADNVEFVALTNFAVVHAMLKDARLFQVAGRSAEPVALDGQYIITHSVVMTSAAIAQLEGRLVIAVDDTGTRYLKRFRPHGQFVVLESLNPDGMTSAELLSFGGEQGLPKLTALMEVVGILFELPS</sequence>
<dbReference type="InterPro" id="IPR036286">
    <property type="entry name" value="LexA/Signal_pep-like_sf"/>
</dbReference>
<dbReference type="Gene3D" id="3.40.50.300">
    <property type="entry name" value="P-loop containing nucleotide triphosphate hydrolases"/>
    <property type="match status" value="2"/>
</dbReference>
<dbReference type="SUPFAM" id="SSF52540">
    <property type="entry name" value="P-loop containing nucleoside triphosphate hydrolases"/>
    <property type="match status" value="1"/>
</dbReference>
<reference evidence="2" key="1">
    <citation type="journal article" date="2019" name="Int. J. Syst. Evol. Microbiol.">
        <title>The Global Catalogue of Microorganisms (GCM) 10K type strain sequencing project: providing services to taxonomists for standard genome sequencing and annotation.</title>
        <authorList>
            <consortium name="The Broad Institute Genomics Platform"/>
            <consortium name="The Broad Institute Genome Sequencing Center for Infectious Disease"/>
            <person name="Wu L."/>
            <person name="Ma J."/>
        </authorList>
    </citation>
    <scope>NUCLEOTIDE SEQUENCE [LARGE SCALE GENOMIC DNA]</scope>
    <source>
        <strain evidence="2">NBRC 3267</strain>
    </source>
</reference>
<gene>
    <name evidence="1" type="ORF">GCM10007867_00990</name>
</gene>
<dbReference type="EMBL" id="BSNU01000001">
    <property type="protein sequence ID" value="GLQ61254.1"/>
    <property type="molecule type" value="Genomic_DNA"/>
</dbReference>
<dbReference type="InterPro" id="IPR027417">
    <property type="entry name" value="P-loop_NTPase"/>
</dbReference>
<dbReference type="SUPFAM" id="SSF51306">
    <property type="entry name" value="LexA/Signal peptidase"/>
    <property type="match status" value="1"/>
</dbReference>
<evidence type="ECO:0008006" key="3">
    <source>
        <dbReference type="Google" id="ProtNLM"/>
    </source>
</evidence>
<organism evidence="1 2">
    <name type="scientific">Gluconobacter cerinus</name>
    <dbReference type="NCBI Taxonomy" id="38307"/>
    <lineage>
        <taxon>Bacteria</taxon>
        <taxon>Pseudomonadati</taxon>
        <taxon>Pseudomonadota</taxon>
        <taxon>Alphaproteobacteria</taxon>
        <taxon>Acetobacterales</taxon>
        <taxon>Acetobacteraceae</taxon>
        <taxon>Gluconobacter</taxon>
    </lineage>
</organism>
<comment type="caution">
    <text evidence="1">The sequence shown here is derived from an EMBL/GenBank/DDBJ whole genome shotgun (WGS) entry which is preliminary data.</text>
</comment>
<protein>
    <recommendedName>
        <fullName evidence="3">Rad50/SbcC-type AAA domain-containing protein</fullName>
    </recommendedName>
</protein>
<name>A0AAV5NBA4_9PROT</name>
<evidence type="ECO:0000313" key="1">
    <source>
        <dbReference type="EMBL" id="GLQ61254.1"/>
    </source>
</evidence>
<dbReference type="Proteomes" id="UP001156614">
    <property type="component" value="Unassembled WGS sequence"/>
</dbReference>